<feature type="compositionally biased region" description="Polar residues" evidence="1">
    <location>
        <begin position="39"/>
        <end position="51"/>
    </location>
</feature>
<organism evidence="3 4">
    <name type="scientific">Rothia endophytica</name>
    <dbReference type="NCBI Taxonomy" id="1324766"/>
    <lineage>
        <taxon>Bacteria</taxon>
        <taxon>Bacillati</taxon>
        <taxon>Actinomycetota</taxon>
        <taxon>Actinomycetes</taxon>
        <taxon>Micrococcales</taxon>
        <taxon>Micrococcaceae</taxon>
        <taxon>Rothia</taxon>
    </lineage>
</organism>
<evidence type="ECO:0000256" key="1">
    <source>
        <dbReference type="SAM" id="MobiDB-lite"/>
    </source>
</evidence>
<evidence type="ECO:0000313" key="4">
    <source>
        <dbReference type="Proteomes" id="UP001500187"/>
    </source>
</evidence>
<gene>
    <name evidence="3" type="ORF">GCM10023352_02630</name>
</gene>
<reference evidence="4" key="1">
    <citation type="journal article" date="2019" name="Int. J. Syst. Evol. Microbiol.">
        <title>The Global Catalogue of Microorganisms (GCM) 10K type strain sequencing project: providing services to taxonomists for standard genome sequencing and annotation.</title>
        <authorList>
            <consortium name="The Broad Institute Genomics Platform"/>
            <consortium name="The Broad Institute Genome Sequencing Center for Infectious Disease"/>
            <person name="Wu L."/>
            <person name="Ma J."/>
        </authorList>
    </citation>
    <scope>NUCLEOTIDE SEQUENCE [LARGE SCALE GENOMIC DNA]</scope>
    <source>
        <strain evidence="4">JCM 18541</strain>
    </source>
</reference>
<feature type="transmembrane region" description="Helical" evidence="2">
    <location>
        <begin position="159"/>
        <end position="182"/>
    </location>
</feature>
<feature type="transmembrane region" description="Helical" evidence="2">
    <location>
        <begin position="194"/>
        <end position="219"/>
    </location>
</feature>
<feature type="region of interest" description="Disordered" evidence="1">
    <location>
        <begin position="1"/>
        <end position="92"/>
    </location>
</feature>
<keyword evidence="2" id="KW-0812">Transmembrane</keyword>
<feature type="transmembrane region" description="Helical" evidence="2">
    <location>
        <begin position="239"/>
        <end position="259"/>
    </location>
</feature>
<comment type="caution">
    <text evidence="3">The sequence shown here is derived from an EMBL/GenBank/DDBJ whole genome shotgun (WGS) entry which is preliminary data.</text>
</comment>
<feature type="transmembrane region" description="Helical" evidence="2">
    <location>
        <begin position="105"/>
        <end position="129"/>
    </location>
</feature>
<keyword evidence="2" id="KW-1133">Transmembrane helix</keyword>
<dbReference type="Proteomes" id="UP001500187">
    <property type="component" value="Unassembled WGS sequence"/>
</dbReference>
<evidence type="ECO:0008006" key="5">
    <source>
        <dbReference type="Google" id="ProtNLM"/>
    </source>
</evidence>
<name>A0ABP9B0S5_9MICC</name>
<protein>
    <recommendedName>
        <fullName evidence="5">ABC transporter permease</fullName>
    </recommendedName>
</protein>
<accession>A0ABP9B0S5</accession>
<proteinExistence type="predicted"/>
<feature type="compositionally biased region" description="Low complexity" evidence="1">
    <location>
        <begin position="1"/>
        <end position="15"/>
    </location>
</feature>
<feature type="compositionally biased region" description="Low complexity" evidence="1">
    <location>
        <begin position="57"/>
        <end position="72"/>
    </location>
</feature>
<sequence>MSQDSNRPSPNSSSDWEAVFNDADPTRVLPPYSSEHGANASSPQTADSSVSAVRYQPELAPSAAEYSAPAAPTEVRSSGPAQRAAYSTVEAPARRKGKLTPYRRVQFIPAFLGALIAHGMLTLLFQLAAPLLVAAGLKSYDTPTLVALDLFNADARSTALPWAIFLGICYIFAFLAAGYAAARMSVVAPAKQALGVLMMTLLGMLLGSAIAWLASLANVDVQPSFAGHLFMEQDFAPELLTLLSVLAIAFFAALLGAFMGTSYHRKLENSWSE</sequence>
<dbReference type="EMBL" id="BAABKP010000001">
    <property type="protein sequence ID" value="GAA4788346.1"/>
    <property type="molecule type" value="Genomic_DNA"/>
</dbReference>
<keyword evidence="4" id="KW-1185">Reference proteome</keyword>
<dbReference type="RefSeq" id="WP_345443767.1">
    <property type="nucleotide sequence ID" value="NZ_BAABKP010000001.1"/>
</dbReference>
<evidence type="ECO:0000256" key="2">
    <source>
        <dbReference type="SAM" id="Phobius"/>
    </source>
</evidence>
<evidence type="ECO:0000313" key="3">
    <source>
        <dbReference type="EMBL" id="GAA4788346.1"/>
    </source>
</evidence>
<keyword evidence="2" id="KW-0472">Membrane</keyword>